<accession>Q3A3D7</accession>
<dbReference type="STRING" id="338963.Pcar_1879"/>
<keyword evidence="3" id="KW-1185">Reference proteome</keyword>
<evidence type="ECO:0000259" key="1">
    <source>
        <dbReference type="Pfam" id="PF03061"/>
    </source>
</evidence>
<evidence type="ECO:0000313" key="3">
    <source>
        <dbReference type="Proteomes" id="UP000002534"/>
    </source>
</evidence>
<dbReference type="RefSeq" id="WP_011341624.1">
    <property type="nucleotide sequence ID" value="NC_007498.2"/>
</dbReference>
<dbReference type="PANTHER" id="PTHR42856">
    <property type="entry name" value="ACYL-COENZYME A THIOESTERASE PAAI"/>
    <property type="match status" value="1"/>
</dbReference>
<evidence type="ECO:0000313" key="2">
    <source>
        <dbReference type="EMBL" id="ABA89120.1"/>
    </source>
</evidence>
<gene>
    <name evidence="2" type="ordered locus">Pcar_1879</name>
</gene>
<dbReference type="InterPro" id="IPR029069">
    <property type="entry name" value="HotDog_dom_sf"/>
</dbReference>
<reference evidence="3" key="1">
    <citation type="submission" date="2005-10" db="EMBL/GenBank/DDBJ databases">
        <title>Complete sequence of Pelobacter carbinolicus DSM 2380.</title>
        <authorList>
            <person name="Copeland A."/>
            <person name="Lucas S."/>
            <person name="Lapidus A."/>
            <person name="Barry K."/>
            <person name="Detter J.C."/>
            <person name="Glavina T."/>
            <person name="Hammon N."/>
            <person name="Israni S."/>
            <person name="Pitluck S."/>
            <person name="Chertkov O."/>
            <person name="Schmutz J."/>
            <person name="Larimer F."/>
            <person name="Land M."/>
            <person name="Kyrpides N."/>
            <person name="Ivanova N."/>
            <person name="Richardson P."/>
        </authorList>
    </citation>
    <scope>NUCLEOTIDE SEQUENCE [LARGE SCALE GENOMIC DNA]</scope>
    <source>
        <strain evidence="3">DSM 2380 / NBRC 103641 / GraBd1</strain>
    </source>
</reference>
<proteinExistence type="predicted"/>
<dbReference type="Proteomes" id="UP000002534">
    <property type="component" value="Chromosome"/>
</dbReference>
<dbReference type="KEGG" id="pca:Pcar_1879"/>
<dbReference type="CDD" id="cd03443">
    <property type="entry name" value="PaaI_thioesterase"/>
    <property type="match status" value="1"/>
</dbReference>
<organism evidence="2 3">
    <name type="scientific">Syntrophotalea carbinolica (strain DSM 2380 / NBRC 103641 / GraBd1)</name>
    <name type="common">Pelobacter carbinolicus</name>
    <dbReference type="NCBI Taxonomy" id="338963"/>
    <lineage>
        <taxon>Bacteria</taxon>
        <taxon>Pseudomonadati</taxon>
        <taxon>Thermodesulfobacteriota</taxon>
        <taxon>Desulfuromonadia</taxon>
        <taxon>Desulfuromonadales</taxon>
        <taxon>Syntrophotaleaceae</taxon>
        <taxon>Syntrophotalea</taxon>
    </lineage>
</organism>
<dbReference type="EMBL" id="CP000142">
    <property type="protein sequence ID" value="ABA89120.1"/>
    <property type="molecule type" value="Genomic_DNA"/>
</dbReference>
<dbReference type="GO" id="GO:0016289">
    <property type="term" value="F:acyl-CoA hydrolase activity"/>
    <property type="evidence" value="ECO:0007669"/>
    <property type="project" value="TreeGrafter"/>
</dbReference>
<dbReference type="InterPro" id="IPR006683">
    <property type="entry name" value="Thioestr_dom"/>
</dbReference>
<sequence length="127" mass="13801">MQSRTHKAISPTLVGEMVELKDGEASAQLKTFADMSADDHGLVHGGFTFGLADYAAMLAVNDPFVVLGAADVRFLAPVRCGDTMKAHAILESREGKKHSVFCTVEVEGKRVFEATFTCFVLEKHILD</sequence>
<dbReference type="OrthoDB" id="5323777at2"/>
<dbReference type="AlphaFoldDB" id="Q3A3D7"/>
<reference evidence="2 3" key="2">
    <citation type="journal article" date="2012" name="BMC Genomics">
        <title>The genome of Pelobacter carbinolicus reveals surprising metabolic capabilities and physiological features.</title>
        <authorList>
            <person name="Aklujkar M."/>
            <person name="Haveman S.A."/>
            <person name="Didonato R.Jr."/>
            <person name="Chertkov O."/>
            <person name="Han C.S."/>
            <person name="Land M.L."/>
            <person name="Brown P."/>
            <person name="Lovley D.R."/>
        </authorList>
    </citation>
    <scope>NUCLEOTIDE SEQUENCE [LARGE SCALE GENOMIC DNA]</scope>
    <source>
        <strain evidence="3">DSM 2380 / NBRC 103641 / GraBd1</strain>
    </source>
</reference>
<dbReference type="SUPFAM" id="SSF54637">
    <property type="entry name" value="Thioesterase/thiol ester dehydrase-isomerase"/>
    <property type="match status" value="1"/>
</dbReference>
<dbReference type="Pfam" id="PF03061">
    <property type="entry name" value="4HBT"/>
    <property type="match status" value="1"/>
</dbReference>
<dbReference type="HOGENOM" id="CLU_124322_0_1_7"/>
<feature type="domain" description="Thioesterase" evidence="1">
    <location>
        <begin position="40"/>
        <end position="110"/>
    </location>
</feature>
<protein>
    <submittedName>
        <fullName evidence="2">Thioesterase superfamily protein</fullName>
    </submittedName>
</protein>
<name>Q3A3D7_SYNC1</name>
<dbReference type="eggNOG" id="COG2050">
    <property type="taxonomic scope" value="Bacteria"/>
</dbReference>
<dbReference type="Gene3D" id="3.10.129.10">
    <property type="entry name" value="Hotdog Thioesterase"/>
    <property type="match status" value="1"/>
</dbReference>
<dbReference type="InterPro" id="IPR052723">
    <property type="entry name" value="Acyl-CoA_thioesterase_PaaI"/>
</dbReference>
<dbReference type="PANTHER" id="PTHR42856:SF1">
    <property type="entry name" value="ACYL-COENZYME A THIOESTERASE PAAI"/>
    <property type="match status" value="1"/>
</dbReference>